<gene>
    <name evidence="2" type="ORF">V1264_008404</name>
</gene>
<organism evidence="2 3">
    <name type="scientific">Littorina saxatilis</name>
    <dbReference type="NCBI Taxonomy" id="31220"/>
    <lineage>
        <taxon>Eukaryota</taxon>
        <taxon>Metazoa</taxon>
        <taxon>Spiralia</taxon>
        <taxon>Lophotrochozoa</taxon>
        <taxon>Mollusca</taxon>
        <taxon>Gastropoda</taxon>
        <taxon>Caenogastropoda</taxon>
        <taxon>Littorinimorpha</taxon>
        <taxon>Littorinoidea</taxon>
        <taxon>Littorinidae</taxon>
        <taxon>Littorina</taxon>
    </lineage>
</organism>
<sequence>MGPKRDQNKDQESNQNKITSFAGDRPPPWAEKMEERIIERISAVTESLEFHAAAVQQLRKDTETFQHETNARFTEFEFHQRKYNLLFFGLKFTPATCEENVRNFMTQELELGEESVKSMIFQNCHPLPSRPDSTACIVRFVRFADKESVLRSLRKLKGKPGARGVSIRTDLPKELRKTRAELKAKMDGLKRETPERILRIAERGQEIRIEERKSNRWIKVQ</sequence>
<evidence type="ECO:0000313" key="2">
    <source>
        <dbReference type="EMBL" id="KAK7092699.1"/>
    </source>
</evidence>
<evidence type="ECO:0000313" key="3">
    <source>
        <dbReference type="Proteomes" id="UP001374579"/>
    </source>
</evidence>
<evidence type="ECO:0000256" key="1">
    <source>
        <dbReference type="SAM" id="MobiDB-lite"/>
    </source>
</evidence>
<comment type="caution">
    <text evidence="2">The sequence shown here is derived from an EMBL/GenBank/DDBJ whole genome shotgun (WGS) entry which is preliminary data.</text>
</comment>
<name>A0AAN9ATG4_9CAEN</name>
<dbReference type="EMBL" id="JBAMIC010000021">
    <property type="protein sequence ID" value="KAK7092699.1"/>
    <property type="molecule type" value="Genomic_DNA"/>
</dbReference>
<protein>
    <submittedName>
        <fullName evidence="2">Uncharacterized protein</fullName>
    </submittedName>
</protein>
<feature type="compositionally biased region" description="Basic and acidic residues" evidence="1">
    <location>
        <begin position="1"/>
        <end position="12"/>
    </location>
</feature>
<reference evidence="2 3" key="1">
    <citation type="submission" date="2024-02" db="EMBL/GenBank/DDBJ databases">
        <title>Chromosome-scale genome assembly of the rough periwinkle Littorina saxatilis.</title>
        <authorList>
            <person name="De Jode A."/>
            <person name="Faria R."/>
            <person name="Formenti G."/>
            <person name="Sims Y."/>
            <person name="Smith T.P."/>
            <person name="Tracey A."/>
            <person name="Wood J.M.D."/>
            <person name="Zagrodzka Z.B."/>
            <person name="Johannesson K."/>
            <person name="Butlin R.K."/>
            <person name="Leder E.H."/>
        </authorList>
    </citation>
    <scope>NUCLEOTIDE SEQUENCE [LARGE SCALE GENOMIC DNA]</scope>
    <source>
        <strain evidence="2">Snail1</strain>
        <tissue evidence="2">Muscle</tissue>
    </source>
</reference>
<proteinExistence type="predicted"/>
<feature type="region of interest" description="Disordered" evidence="1">
    <location>
        <begin position="1"/>
        <end position="29"/>
    </location>
</feature>
<dbReference type="AlphaFoldDB" id="A0AAN9ATG4"/>
<accession>A0AAN9ATG4</accession>
<dbReference type="Proteomes" id="UP001374579">
    <property type="component" value="Unassembled WGS sequence"/>
</dbReference>
<keyword evidence="3" id="KW-1185">Reference proteome</keyword>